<sequence length="76" mass="8367">MDISAPSALADLKKLDDYQQCTSHIFPGCQSIRWYVRQHRDALARSGALLTIAGRLWVHAPKFDRCVLEIGAGGAV</sequence>
<gene>
    <name evidence="1" type="ORF">WKW80_05260</name>
</gene>
<keyword evidence="2" id="KW-1185">Reference proteome</keyword>
<dbReference type="RefSeq" id="WP_340362496.1">
    <property type="nucleotide sequence ID" value="NZ_JBBKZV010000002.1"/>
</dbReference>
<dbReference type="EMBL" id="JBBKZV010000002">
    <property type="protein sequence ID" value="MEJ8821446.1"/>
    <property type="molecule type" value="Genomic_DNA"/>
</dbReference>
<protein>
    <submittedName>
        <fullName evidence="1">Uncharacterized protein</fullName>
    </submittedName>
</protein>
<comment type="caution">
    <text evidence="1">The sequence shown here is derived from an EMBL/GenBank/DDBJ whole genome shotgun (WGS) entry which is preliminary data.</text>
</comment>
<reference evidence="1 2" key="1">
    <citation type="submission" date="2024-03" db="EMBL/GenBank/DDBJ databases">
        <title>Novel species of the genus Variovorax.</title>
        <authorList>
            <person name="Liu Q."/>
            <person name="Xin Y.-H."/>
        </authorList>
    </citation>
    <scope>NUCLEOTIDE SEQUENCE [LARGE SCALE GENOMIC DNA]</scope>
    <source>
        <strain evidence="1 2">KACC 18501</strain>
    </source>
</reference>
<dbReference type="Proteomes" id="UP001363010">
    <property type="component" value="Unassembled WGS sequence"/>
</dbReference>
<proteinExistence type="predicted"/>
<organism evidence="1 2">
    <name type="scientific">Variovorax humicola</name>
    <dbReference type="NCBI Taxonomy" id="1769758"/>
    <lineage>
        <taxon>Bacteria</taxon>
        <taxon>Pseudomonadati</taxon>
        <taxon>Pseudomonadota</taxon>
        <taxon>Betaproteobacteria</taxon>
        <taxon>Burkholderiales</taxon>
        <taxon>Comamonadaceae</taxon>
        <taxon>Variovorax</taxon>
    </lineage>
</organism>
<evidence type="ECO:0000313" key="2">
    <source>
        <dbReference type="Proteomes" id="UP001363010"/>
    </source>
</evidence>
<name>A0ABU8VUG2_9BURK</name>
<evidence type="ECO:0000313" key="1">
    <source>
        <dbReference type="EMBL" id="MEJ8821446.1"/>
    </source>
</evidence>
<accession>A0ABU8VUG2</accession>